<organism evidence="2">
    <name type="scientific">Spirodela intermedia</name>
    <name type="common">Intermediate duckweed</name>
    <dbReference type="NCBI Taxonomy" id="51605"/>
    <lineage>
        <taxon>Eukaryota</taxon>
        <taxon>Viridiplantae</taxon>
        <taxon>Streptophyta</taxon>
        <taxon>Embryophyta</taxon>
        <taxon>Tracheophyta</taxon>
        <taxon>Spermatophyta</taxon>
        <taxon>Magnoliopsida</taxon>
        <taxon>Liliopsida</taxon>
        <taxon>Araceae</taxon>
        <taxon>Lemnoideae</taxon>
        <taxon>Spirodela</taxon>
    </lineage>
</organism>
<protein>
    <submittedName>
        <fullName evidence="2">Uncharacterized protein</fullName>
    </submittedName>
</protein>
<sequence length="33" mass="3682">MVKTGTAMARMSTMDGEEEREPVWSFLPAPRGL</sequence>
<evidence type="ECO:0000313" key="3">
    <source>
        <dbReference type="Proteomes" id="UP001189122"/>
    </source>
</evidence>
<dbReference type="EMBL" id="LR743598">
    <property type="protein sequence ID" value="CAA2628502.1"/>
    <property type="molecule type" value="Genomic_DNA"/>
</dbReference>
<evidence type="ECO:0000313" key="2">
    <source>
        <dbReference type="EMBL" id="CAA2628502.1"/>
    </source>
</evidence>
<accession>A0A7I8JCA4</accession>
<gene>
    <name evidence="2" type="ORF">SI7747_11014144</name>
</gene>
<evidence type="ECO:0000256" key="1">
    <source>
        <dbReference type="SAM" id="MobiDB-lite"/>
    </source>
</evidence>
<keyword evidence="3" id="KW-1185">Reference proteome</keyword>
<feature type="region of interest" description="Disordered" evidence="1">
    <location>
        <begin position="1"/>
        <end position="33"/>
    </location>
</feature>
<dbReference type="EMBL" id="CACRZD030000011">
    <property type="protein sequence ID" value="CAA6667750.1"/>
    <property type="molecule type" value="Genomic_DNA"/>
</dbReference>
<proteinExistence type="predicted"/>
<reference evidence="2 3" key="1">
    <citation type="submission" date="2019-12" db="EMBL/GenBank/DDBJ databases">
        <authorList>
            <person name="Scholz U."/>
            <person name="Mascher M."/>
            <person name="Fiebig A."/>
        </authorList>
    </citation>
    <scope>NUCLEOTIDE SEQUENCE</scope>
</reference>
<name>A0A7I8JCA4_SPIIN</name>
<dbReference type="Proteomes" id="UP001189122">
    <property type="component" value="Unassembled WGS sequence"/>
</dbReference>
<dbReference type="AlphaFoldDB" id="A0A7I8JCA4"/>